<protein>
    <recommendedName>
        <fullName evidence="3">Antitoxin VbhA domain-containing protein</fullName>
    </recommendedName>
</protein>
<evidence type="ECO:0000313" key="1">
    <source>
        <dbReference type="EMBL" id="AWK77063.1"/>
    </source>
</evidence>
<dbReference type="AlphaFoldDB" id="A0A2S2C8D4"/>
<name>A0A2S2C8D4_9NOCA</name>
<organism evidence="1 2">
    <name type="scientific">Rhodococcus oxybenzonivorans</name>
    <dbReference type="NCBI Taxonomy" id="1990687"/>
    <lineage>
        <taxon>Bacteria</taxon>
        <taxon>Bacillati</taxon>
        <taxon>Actinomycetota</taxon>
        <taxon>Actinomycetes</taxon>
        <taxon>Mycobacteriales</taxon>
        <taxon>Nocardiaceae</taxon>
        <taxon>Rhodococcus</taxon>
    </lineage>
</organism>
<evidence type="ECO:0008006" key="3">
    <source>
        <dbReference type="Google" id="ProtNLM"/>
    </source>
</evidence>
<evidence type="ECO:0000313" key="2">
    <source>
        <dbReference type="Proteomes" id="UP000245711"/>
    </source>
</evidence>
<dbReference type="OrthoDB" id="4476335at2"/>
<dbReference type="KEGG" id="roz:CBI38_37390"/>
<accession>A0A2S2C8D4</accession>
<sequence length="79" mass="8498">MEAIERIAREGWGPMTTAHKVTTRTASRGVEESIQFAAAGVRLASGTVTEADKAAARRVARGVSTPEQELAAFRQELEL</sequence>
<dbReference type="EMBL" id="CP021357">
    <property type="protein sequence ID" value="AWK77063.1"/>
    <property type="molecule type" value="Genomic_DNA"/>
</dbReference>
<dbReference type="Proteomes" id="UP000245711">
    <property type="component" value="Plasmid pRB11"/>
</dbReference>
<gene>
    <name evidence="1" type="ORF">CBI38_37390</name>
</gene>
<geneLocation type="plasmid" evidence="2">
    <name>prb11</name>
</geneLocation>
<proteinExistence type="predicted"/>
<reference evidence="1 2" key="1">
    <citation type="submission" date="2017-05" db="EMBL/GenBank/DDBJ databases">
        <title>Isolation of Rhodococcus sp. S2-17 biodegrading of BP-3.</title>
        <authorList>
            <person name="Lee Y."/>
            <person name="Kim K.H."/>
            <person name="Chun B.H."/>
            <person name="Jung H.S."/>
            <person name="Jeon C.O."/>
        </authorList>
    </citation>
    <scope>NUCLEOTIDE SEQUENCE [LARGE SCALE GENOMIC DNA]</scope>
    <source>
        <strain evidence="1 2">S2-17</strain>
        <plasmid evidence="2">prb11</plasmid>
    </source>
</reference>
<keyword evidence="2" id="KW-1185">Reference proteome</keyword>
<keyword evidence="1" id="KW-0614">Plasmid</keyword>